<proteinExistence type="inferred from homology"/>
<organism evidence="6 7">
    <name type="scientific">Curvularia kusanoi</name>
    <name type="common">Cochliobolus kusanoi</name>
    <dbReference type="NCBI Taxonomy" id="90978"/>
    <lineage>
        <taxon>Eukaryota</taxon>
        <taxon>Fungi</taxon>
        <taxon>Dikarya</taxon>
        <taxon>Ascomycota</taxon>
        <taxon>Pezizomycotina</taxon>
        <taxon>Dothideomycetes</taxon>
        <taxon>Pleosporomycetidae</taxon>
        <taxon>Pleosporales</taxon>
        <taxon>Pleosporineae</taxon>
        <taxon>Pleosporaceae</taxon>
        <taxon>Curvularia</taxon>
    </lineage>
</organism>
<keyword evidence="2" id="KW-0479">Metal-binding</keyword>
<sequence length="355" mass="36728">MRLFSLPTLLTAALGLASSSDALKILMGNDDGFGSGNLRELYKLLKAAGHEVLIVAPAQQQSGKGGTVIWSTTANLTLPSQYSIVPAGSPSVGRDPSDPSIWYYDGTPAACTFVALDYVLPLYYPSWHGTADLFLAGPNYGTNLGAFVMGLSGTVGATFAAISRSIPGIALSASNPSVPYFNVTGPGHPAALAAHAAFTVVTSFITNSPKDQAILPLGYGVNVNIPPLTNSTLPPVVKTRLTGNANTDIAVYNATTGLFDWDNISPPAAGINAAYNGDTSLPGETWVVAGGGIGVSVFTMDFSAPENEYTEAVYGKVEGLVGKGAKGAGYSKRMVEERMRKRGVMLSGRDGGVGV</sequence>
<dbReference type="InterPro" id="IPR036523">
    <property type="entry name" value="SurE-like_sf"/>
</dbReference>
<feature type="domain" description="Survival protein SurE-like phosphatase/nucleotidase" evidence="5">
    <location>
        <begin position="25"/>
        <end position="242"/>
    </location>
</feature>
<dbReference type="GO" id="GO:0008252">
    <property type="term" value="F:nucleotidase activity"/>
    <property type="evidence" value="ECO:0007669"/>
    <property type="project" value="InterPro"/>
</dbReference>
<evidence type="ECO:0000256" key="4">
    <source>
        <dbReference type="SAM" id="SignalP"/>
    </source>
</evidence>
<keyword evidence="7" id="KW-1185">Reference proteome</keyword>
<feature type="signal peptide" evidence="4">
    <location>
        <begin position="1"/>
        <end position="22"/>
    </location>
</feature>
<dbReference type="PANTHER" id="PTHR30457:SF0">
    <property type="entry name" value="PHOSPHATASE, PUTATIVE (AFU_ORTHOLOGUE AFUA_4G01070)-RELATED"/>
    <property type="match status" value="1"/>
</dbReference>
<keyword evidence="4" id="KW-0732">Signal</keyword>
<evidence type="ECO:0000256" key="2">
    <source>
        <dbReference type="ARBA" id="ARBA00022723"/>
    </source>
</evidence>
<evidence type="ECO:0000313" key="7">
    <source>
        <dbReference type="Proteomes" id="UP000801428"/>
    </source>
</evidence>
<dbReference type="SUPFAM" id="SSF64167">
    <property type="entry name" value="SurE-like"/>
    <property type="match status" value="1"/>
</dbReference>
<evidence type="ECO:0000313" key="6">
    <source>
        <dbReference type="EMBL" id="KAF3001470.1"/>
    </source>
</evidence>
<gene>
    <name evidence="6" type="ORF">E8E13_008456</name>
</gene>
<dbReference type="InterPro" id="IPR002828">
    <property type="entry name" value="SurE-like_Pase/nucleotidase"/>
</dbReference>
<dbReference type="AlphaFoldDB" id="A0A9P4WAN8"/>
<dbReference type="EMBL" id="SWKU01000013">
    <property type="protein sequence ID" value="KAF3001470.1"/>
    <property type="molecule type" value="Genomic_DNA"/>
</dbReference>
<evidence type="ECO:0000256" key="3">
    <source>
        <dbReference type="ARBA" id="ARBA00022801"/>
    </source>
</evidence>
<dbReference type="GO" id="GO:0046872">
    <property type="term" value="F:metal ion binding"/>
    <property type="evidence" value="ECO:0007669"/>
    <property type="project" value="UniProtKB-KW"/>
</dbReference>
<comment type="caution">
    <text evidence="6">The sequence shown here is derived from an EMBL/GenBank/DDBJ whole genome shotgun (WGS) entry which is preliminary data.</text>
</comment>
<dbReference type="Gene3D" id="3.40.1210.10">
    <property type="entry name" value="Survival protein SurE-like phosphatase/nucleotidase"/>
    <property type="match status" value="1"/>
</dbReference>
<accession>A0A9P4WAN8</accession>
<protein>
    <recommendedName>
        <fullName evidence="5">Survival protein SurE-like phosphatase/nucleotidase domain-containing protein</fullName>
    </recommendedName>
</protein>
<dbReference type="Proteomes" id="UP000801428">
    <property type="component" value="Unassembled WGS sequence"/>
</dbReference>
<dbReference type="OrthoDB" id="4018688at2759"/>
<reference evidence="6" key="1">
    <citation type="submission" date="2019-04" db="EMBL/GenBank/DDBJ databases">
        <title>Sequencing of skin fungus with MAO and IRED activity.</title>
        <authorList>
            <person name="Marsaioli A.J."/>
            <person name="Bonatto J.M.C."/>
            <person name="Reis Junior O."/>
        </authorList>
    </citation>
    <scope>NUCLEOTIDE SEQUENCE</scope>
    <source>
        <strain evidence="6">30M1</strain>
    </source>
</reference>
<dbReference type="InterPro" id="IPR030048">
    <property type="entry name" value="SurE"/>
</dbReference>
<evidence type="ECO:0000259" key="5">
    <source>
        <dbReference type="Pfam" id="PF01975"/>
    </source>
</evidence>
<dbReference type="PANTHER" id="PTHR30457">
    <property type="entry name" value="5'-NUCLEOTIDASE SURE"/>
    <property type="match status" value="1"/>
</dbReference>
<evidence type="ECO:0000256" key="1">
    <source>
        <dbReference type="ARBA" id="ARBA00011062"/>
    </source>
</evidence>
<name>A0A9P4WAN8_CURKU</name>
<comment type="similarity">
    <text evidence="1">Belongs to the SurE nucleotidase family.</text>
</comment>
<dbReference type="Pfam" id="PF01975">
    <property type="entry name" value="SurE"/>
    <property type="match status" value="1"/>
</dbReference>
<keyword evidence="3" id="KW-0378">Hydrolase</keyword>
<feature type="chain" id="PRO_5040417174" description="Survival protein SurE-like phosphatase/nucleotidase domain-containing protein" evidence="4">
    <location>
        <begin position="23"/>
        <end position="355"/>
    </location>
</feature>